<evidence type="ECO:0000256" key="5">
    <source>
        <dbReference type="ARBA" id="ARBA00023163"/>
    </source>
</evidence>
<gene>
    <name evidence="9" type="ORF">TIFTF001_001167</name>
</gene>
<keyword evidence="3" id="KW-0805">Transcription regulation</keyword>
<dbReference type="Gene3D" id="2.20.25.80">
    <property type="entry name" value="WRKY domain"/>
    <property type="match status" value="2"/>
</dbReference>
<feature type="region of interest" description="Disordered" evidence="7">
    <location>
        <begin position="311"/>
        <end position="339"/>
    </location>
</feature>
<dbReference type="FunFam" id="2.20.25.80:FF:000001">
    <property type="entry name" value="WRKY transcription factor 33"/>
    <property type="match status" value="1"/>
</dbReference>
<keyword evidence="2" id="KW-0677">Repeat</keyword>
<evidence type="ECO:0000256" key="1">
    <source>
        <dbReference type="ARBA" id="ARBA00004123"/>
    </source>
</evidence>
<dbReference type="SUPFAM" id="SSF118290">
    <property type="entry name" value="WRKY DNA-binding domain"/>
    <property type="match status" value="2"/>
</dbReference>
<reference evidence="9" key="1">
    <citation type="submission" date="2023-07" db="EMBL/GenBank/DDBJ databases">
        <title>draft genome sequence of fig (Ficus carica).</title>
        <authorList>
            <person name="Takahashi T."/>
            <person name="Nishimura K."/>
        </authorList>
    </citation>
    <scope>NUCLEOTIDE SEQUENCE</scope>
</reference>
<feature type="compositionally biased region" description="Polar residues" evidence="7">
    <location>
        <begin position="244"/>
        <end position="258"/>
    </location>
</feature>
<evidence type="ECO:0000256" key="2">
    <source>
        <dbReference type="ARBA" id="ARBA00022737"/>
    </source>
</evidence>
<accession>A0AA88CLJ2</accession>
<feature type="domain" description="WRKY" evidence="8">
    <location>
        <begin position="261"/>
        <end position="319"/>
    </location>
</feature>
<dbReference type="EMBL" id="BTGU01000001">
    <property type="protein sequence ID" value="GMN26063.1"/>
    <property type="molecule type" value="Genomic_DNA"/>
</dbReference>
<feature type="region of interest" description="Disordered" evidence="7">
    <location>
        <begin position="427"/>
        <end position="454"/>
    </location>
</feature>
<sequence>MGEEDGTSDDRETLISTFDEEAMGLMAAVKGGAGVGSSIAERRAAKFGFNAVKISTPRFRTNSPSASPAARSPCCITLPAGISPSALLDSPIMLPNAQALPSPTTGTFPLPSFSHESSVLNSATCEDGDKGNAIDSFIFKPYGDDKSSPRCSSFGDKSQQTDVVDQAMVLEKSSAGFEFPTEFAGEATTKYCLDSSNGVKFFNDISMEDKSVDMKMSLEMARVQTSLSREPIHGDDSGKHDLSEGNQNESNQSIGTGKTSEDGYNWRKYGQKQVKGSEYPRSYYKCTHPNCHVKKKVERSHDGQITEIIYKGGHNHSKPQPNRRAALGSGLSSDEMSEVSEGSGTCLKIEDRSVWTNVQSGSAGNKLGSDGMEITSSASVLSELSDPLSATHGKPIAMIESTEIPEPSSTVVSHEDDEDGAILGTVLLEGDADDEEPESKRRKQESGIMEASLAPRAVREPRVVVQIESDVDILDDGYRWRKYGQKVVKGNPNPRSYYKCTSAGCSVRKHVERASHNLKCVITTYEGKHNHEVPVARNSSHMNSSGANGPPVAANNAQSPLTFSRNTTILKPETEIQDLAPPFDRKPEFSNEYLRPSFHGNFSNDVRFGASSLYPMKFPPLQSSIPYASFGLNPNRMAIQQASPVAPVVPDFSMSLPLALPPSGNLSLVGFDFNSGKPVAPVQPMLSGQHLQQNDMRFLRPKQEQKDDILYDASMPLADHTDALSLSSYSSSPVYSQIMGSFPS</sequence>
<feature type="region of interest" description="Disordered" evidence="7">
    <location>
        <begin position="224"/>
        <end position="264"/>
    </location>
</feature>
<dbReference type="AlphaFoldDB" id="A0AA88CLJ2"/>
<feature type="domain" description="WRKY" evidence="8">
    <location>
        <begin position="469"/>
        <end position="534"/>
    </location>
</feature>
<dbReference type="PANTHER" id="PTHR31221">
    <property type="entry name" value="WRKY TRANSCRIPTION FACTOR PROTEIN 1-RELATED"/>
    <property type="match status" value="1"/>
</dbReference>
<dbReference type="GO" id="GO:0005634">
    <property type="term" value="C:nucleus"/>
    <property type="evidence" value="ECO:0007669"/>
    <property type="project" value="UniProtKB-SubCell"/>
</dbReference>
<evidence type="ECO:0000256" key="6">
    <source>
        <dbReference type="ARBA" id="ARBA00023242"/>
    </source>
</evidence>
<comment type="caution">
    <text evidence="9">The sequence shown here is derived from an EMBL/GenBank/DDBJ whole genome shotgun (WGS) entry which is preliminary data.</text>
</comment>
<evidence type="ECO:0000313" key="9">
    <source>
        <dbReference type="EMBL" id="GMN26063.1"/>
    </source>
</evidence>
<dbReference type="GO" id="GO:0003700">
    <property type="term" value="F:DNA-binding transcription factor activity"/>
    <property type="evidence" value="ECO:0007669"/>
    <property type="project" value="InterPro"/>
</dbReference>
<dbReference type="Pfam" id="PF03106">
    <property type="entry name" value="WRKY"/>
    <property type="match status" value="2"/>
</dbReference>
<dbReference type="SMART" id="SM00774">
    <property type="entry name" value="WRKY"/>
    <property type="match status" value="2"/>
</dbReference>
<evidence type="ECO:0000256" key="3">
    <source>
        <dbReference type="ARBA" id="ARBA00023015"/>
    </source>
</evidence>
<dbReference type="GO" id="GO:0043565">
    <property type="term" value="F:sequence-specific DNA binding"/>
    <property type="evidence" value="ECO:0007669"/>
    <property type="project" value="InterPro"/>
</dbReference>
<dbReference type="InterPro" id="IPR003657">
    <property type="entry name" value="WRKY_dom"/>
</dbReference>
<keyword evidence="10" id="KW-1185">Reference proteome</keyword>
<keyword evidence="4" id="KW-0238">DNA-binding</keyword>
<proteinExistence type="predicted"/>
<evidence type="ECO:0000256" key="7">
    <source>
        <dbReference type="SAM" id="MobiDB-lite"/>
    </source>
</evidence>
<dbReference type="InterPro" id="IPR044810">
    <property type="entry name" value="WRKY_plant"/>
</dbReference>
<dbReference type="PROSITE" id="PS50811">
    <property type="entry name" value="WRKY"/>
    <property type="match status" value="2"/>
</dbReference>
<protein>
    <recommendedName>
        <fullName evidence="8">WRKY domain-containing protein</fullName>
    </recommendedName>
</protein>
<name>A0AA88CLJ2_FICCA</name>
<evidence type="ECO:0000313" key="10">
    <source>
        <dbReference type="Proteomes" id="UP001187192"/>
    </source>
</evidence>
<organism evidence="9 10">
    <name type="scientific">Ficus carica</name>
    <name type="common">Common fig</name>
    <dbReference type="NCBI Taxonomy" id="3494"/>
    <lineage>
        <taxon>Eukaryota</taxon>
        <taxon>Viridiplantae</taxon>
        <taxon>Streptophyta</taxon>
        <taxon>Embryophyta</taxon>
        <taxon>Tracheophyta</taxon>
        <taxon>Spermatophyta</taxon>
        <taxon>Magnoliopsida</taxon>
        <taxon>eudicotyledons</taxon>
        <taxon>Gunneridae</taxon>
        <taxon>Pentapetalae</taxon>
        <taxon>rosids</taxon>
        <taxon>fabids</taxon>
        <taxon>Rosales</taxon>
        <taxon>Moraceae</taxon>
        <taxon>Ficeae</taxon>
        <taxon>Ficus</taxon>
    </lineage>
</organism>
<dbReference type="InterPro" id="IPR036576">
    <property type="entry name" value="WRKY_dom_sf"/>
</dbReference>
<evidence type="ECO:0000259" key="8">
    <source>
        <dbReference type="PROSITE" id="PS50811"/>
    </source>
</evidence>
<keyword evidence="5" id="KW-0804">Transcription</keyword>
<comment type="subcellular location">
    <subcellularLocation>
        <location evidence="1">Nucleus</location>
    </subcellularLocation>
</comment>
<keyword evidence="6" id="KW-0539">Nucleus</keyword>
<dbReference type="PANTHER" id="PTHR31221:SF126">
    <property type="entry name" value="WRKY DOMAIN-CONTAINING PROTEIN"/>
    <property type="match status" value="1"/>
</dbReference>
<feature type="compositionally biased region" description="Basic and acidic residues" evidence="7">
    <location>
        <begin position="230"/>
        <end position="243"/>
    </location>
</feature>
<dbReference type="FunFam" id="2.20.25.80:FF:000006">
    <property type="entry name" value="WRKY transcription factor"/>
    <property type="match status" value="1"/>
</dbReference>
<evidence type="ECO:0000256" key="4">
    <source>
        <dbReference type="ARBA" id="ARBA00023125"/>
    </source>
</evidence>
<dbReference type="Proteomes" id="UP001187192">
    <property type="component" value="Unassembled WGS sequence"/>
</dbReference>